<dbReference type="InterPro" id="IPR003340">
    <property type="entry name" value="B3_DNA-bd"/>
</dbReference>
<organism evidence="7 8">
    <name type="scientific">Vigna unguiculata</name>
    <name type="common">Cowpea</name>
    <dbReference type="NCBI Taxonomy" id="3917"/>
    <lineage>
        <taxon>Eukaryota</taxon>
        <taxon>Viridiplantae</taxon>
        <taxon>Streptophyta</taxon>
        <taxon>Embryophyta</taxon>
        <taxon>Tracheophyta</taxon>
        <taxon>Spermatophyta</taxon>
        <taxon>Magnoliopsida</taxon>
        <taxon>eudicotyledons</taxon>
        <taxon>Gunneridae</taxon>
        <taxon>Pentapetalae</taxon>
        <taxon>rosids</taxon>
        <taxon>fabids</taxon>
        <taxon>Fabales</taxon>
        <taxon>Fabaceae</taxon>
        <taxon>Papilionoideae</taxon>
        <taxon>50 kb inversion clade</taxon>
        <taxon>NPAAA clade</taxon>
        <taxon>indigoferoid/millettioid clade</taxon>
        <taxon>Phaseoleae</taxon>
        <taxon>Vigna</taxon>
    </lineage>
</organism>
<dbReference type="Proteomes" id="UP000501690">
    <property type="component" value="Linkage Group LG5"/>
</dbReference>
<dbReference type="AlphaFoldDB" id="A0A4D6LX56"/>
<dbReference type="SUPFAM" id="SSF101936">
    <property type="entry name" value="DNA-binding pseudobarrel domain"/>
    <property type="match status" value="1"/>
</dbReference>
<keyword evidence="8" id="KW-1185">Reference proteome</keyword>
<keyword evidence="5" id="KW-0539">Nucleus</keyword>
<dbReference type="GO" id="GO:0005634">
    <property type="term" value="C:nucleus"/>
    <property type="evidence" value="ECO:0007669"/>
    <property type="project" value="UniProtKB-SubCell"/>
</dbReference>
<evidence type="ECO:0000256" key="3">
    <source>
        <dbReference type="ARBA" id="ARBA00023125"/>
    </source>
</evidence>
<dbReference type="GO" id="GO:0003677">
    <property type="term" value="F:DNA binding"/>
    <property type="evidence" value="ECO:0007669"/>
    <property type="project" value="UniProtKB-KW"/>
</dbReference>
<dbReference type="InterPro" id="IPR015300">
    <property type="entry name" value="DNA-bd_pseudobarrel_sf"/>
</dbReference>
<keyword evidence="4" id="KW-0804">Transcription</keyword>
<evidence type="ECO:0000256" key="5">
    <source>
        <dbReference type="ARBA" id="ARBA00023242"/>
    </source>
</evidence>
<proteinExistence type="predicted"/>
<keyword evidence="3" id="KW-0238">DNA-binding</keyword>
<sequence>MFLDPSKPYILLPNEFQMFSQDELKLDRKVELYDPVRKKFELFVDTTDVGNILLFGLAEFMKYYRDFVSGNDIEHGLVNESVVSGILDNADFSVIPDNVSHISDDRLTVLDKSRKRYLLTNETAIYWPCSIRWTGRSNFECYLVCGWKTFYKGNGLATSDGIKFVIDDDKKNTIHVVKA</sequence>
<evidence type="ECO:0000256" key="4">
    <source>
        <dbReference type="ARBA" id="ARBA00023163"/>
    </source>
</evidence>
<protein>
    <recommendedName>
        <fullName evidence="6">TF-B3 domain-containing protein</fullName>
    </recommendedName>
</protein>
<accession>A0A4D6LX56</accession>
<evidence type="ECO:0000256" key="1">
    <source>
        <dbReference type="ARBA" id="ARBA00004123"/>
    </source>
</evidence>
<reference evidence="7 8" key="1">
    <citation type="submission" date="2019-04" db="EMBL/GenBank/DDBJ databases">
        <title>An improved genome assembly and genetic linkage map for asparagus bean, Vigna unguiculata ssp. sesquipedialis.</title>
        <authorList>
            <person name="Xia Q."/>
            <person name="Zhang R."/>
            <person name="Dong Y."/>
        </authorList>
    </citation>
    <scope>NUCLEOTIDE SEQUENCE [LARGE SCALE GENOMIC DNA]</scope>
    <source>
        <tissue evidence="7">Leaf</tissue>
    </source>
</reference>
<evidence type="ECO:0000259" key="6">
    <source>
        <dbReference type="PROSITE" id="PS50863"/>
    </source>
</evidence>
<gene>
    <name evidence="7" type="ORF">DEO72_LG5g1337</name>
</gene>
<dbReference type="EMBL" id="CP039349">
    <property type="protein sequence ID" value="QCD93265.1"/>
    <property type="molecule type" value="Genomic_DNA"/>
</dbReference>
<evidence type="ECO:0000313" key="7">
    <source>
        <dbReference type="EMBL" id="QCD93265.1"/>
    </source>
</evidence>
<feature type="domain" description="TF-B3" evidence="6">
    <location>
        <begin position="78"/>
        <end position="179"/>
    </location>
</feature>
<dbReference type="Gene3D" id="2.40.330.10">
    <property type="entry name" value="DNA-binding pseudobarrel domain"/>
    <property type="match status" value="1"/>
</dbReference>
<dbReference type="PROSITE" id="PS50863">
    <property type="entry name" value="B3"/>
    <property type="match status" value="1"/>
</dbReference>
<name>A0A4D6LX56_VIGUN</name>
<evidence type="ECO:0000313" key="8">
    <source>
        <dbReference type="Proteomes" id="UP000501690"/>
    </source>
</evidence>
<evidence type="ECO:0000256" key="2">
    <source>
        <dbReference type="ARBA" id="ARBA00023015"/>
    </source>
</evidence>
<keyword evidence="2" id="KW-0805">Transcription regulation</keyword>
<comment type="subcellular location">
    <subcellularLocation>
        <location evidence="1">Nucleus</location>
    </subcellularLocation>
</comment>